<dbReference type="SUPFAM" id="SSF51735">
    <property type="entry name" value="NAD(P)-binding Rossmann-fold domains"/>
    <property type="match status" value="1"/>
</dbReference>
<name>A0A368Q358_SETIT</name>
<dbReference type="AlphaFoldDB" id="A0A368Q358"/>
<dbReference type="STRING" id="4555.A0A368Q358"/>
<dbReference type="KEGG" id="sita:101775063"/>
<dbReference type="EMBL" id="CM003529">
    <property type="protein sequence ID" value="RCV12283.1"/>
    <property type="molecule type" value="Genomic_DNA"/>
</dbReference>
<reference evidence="3" key="1">
    <citation type="journal article" date="2012" name="Nat. Biotechnol.">
        <title>Reference genome sequence of the model plant Setaria.</title>
        <authorList>
            <person name="Bennetzen J.L."/>
            <person name="Schmutz J."/>
            <person name="Wang H."/>
            <person name="Percifield R."/>
            <person name="Hawkins J."/>
            <person name="Pontaroli A.C."/>
            <person name="Estep M."/>
            <person name="Feng L."/>
            <person name="Vaughn J.N."/>
            <person name="Grimwood J."/>
            <person name="Jenkins J."/>
            <person name="Barry K."/>
            <person name="Lindquist E."/>
            <person name="Hellsten U."/>
            <person name="Deshpande S."/>
            <person name="Wang X."/>
            <person name="Wu X."/>
            <person name="Mitros T."/>
            <person name="Triplett J."/>
            <person name="Yang X."/>
            <person name="Ye C.Y."/>
            <person name="Mauro-Herrera M."/>
            <person name="Wang L."/>
            <person name="Li P."/>
            <person name="Sharma M."/>
            <person name="Sharma R."/>
            <person name="Ronald P.C."/>
            <person name="Panaud O."/>
            <person name="Kellogg E.A."/>
            <person name="Brutnell T.P."/>
            <person name="Doust A.N."/>
            <person name="Tuskan G.A."/>
            <person name="Rokhsar D."/>
            <person name="Devos K.M."/>
        </authorList>
    </citation>
    <scope>NUCLEOTIDE SEQUENCE [LARGE SCALE GENOMIC DNA]</scope>
    <source>
        <strain evidence="3">Yugu1</strain>
    </source>
</reference>
<dbReference type="InterPro" id="IPR050425">
    <property type="entry name" value="NAD(P)_dehydrat-like"/>
</dbReference>
<reference evidence="3" key="2">
    <citation type="submission" date="2015-07" db="EMBL/GenBank/DDBJ databases">
        <authorList>
            <person name="Noorani M."/>
        </authorList>
    </citation>
    <scope>NUCLEOTIDE SEQUENCE</scope>
    <source>
        <strain evidence="3">Yugu1</strain>
    </source>
</reference>
<dbReference type="FunFam" id="3.40.50.720:FF:001191">
    <property type="entry name" value="Os01g0828100 protein"/>
    <property type="match status" value="1"/>
</dbReference>
<dbReference type="InterPro" id="IPR036291">
    <property type="entry name" value="NAD(P)-bd_dom_sf"/>
</dbReference>
<feature type="domain" description="NAD-dependent epimerase/dehydratase" evidence="2">
    <location>
        <begin position="25"/>
        <end position="264"/>
    </location>
</feature>
<organism evidence="3">
    <name type="scientific">Setaria italica</name>
    <name type="common">Foxtail millet</name>
    <name type="synonym">Panicum italicum</name>
    <dbReference type="NCBI Taxonomy" id="4555"/>
    <lineage>
        <taxon>Eukaryota</taxon>
        <taxon>Viridiplantae</taxon>
        <taxon>Streptophyta</taxon>
        <taxon>Embryophyta</taxon>
        <taxon>Tracheophyta</taxon>
        <taxon>Spermatophyta</taxon>
        <taxon>Magnoliopsida</taxon>
        <taxon>Liliopsida</taxon>
        <taxon>Poales</taxon>
        <taxon>Poaceae</taxon>
        <taxon>PACMAD clade</taxon>
        <taxon>Panicoideae</taxon>
        <taxon>Panicodae</taxon>
        <taxon>Paniceae</taxon>
        <taxon>Cenchrinae</taxon>
        <taxon>Setaria</taxon>
    </lineage>
</organism>
<keyword evidence="1" id="KW-0560">Oxidoreductase</keyword>
<dbReference type="Pfam" id="PF01370">
    <property type="entry name" value="Epimerase"/>
    <property type="match status" value="1"/>
</dbReference>
<evidence type="ECO:0000259" key="2">
    <source>
        <dbReference type="Pfam" id="PF01370"/>
    </source>
</evidence>
<sequence>MQTYVHDAATGRGAAGEMVSSQPRVCVTGAGGFIASWLVKLLLSRGYAVHATVRDPSDPKNAFLKQLDGASENLRLFQADVLDYGTLAAAFAGCEGVFHPATPVPGDKHVDPEKEMMAPTVTGTRNVLEACSATNVEKVVVVSSVAAACFDPNWPEDRLKDESCWSDKQICKEIESWYCLAKTEAEEMALEYGQKNGLHVVTFLPGLVVGPLLQTALINTSIKVFQYIIKGGPDTMNNKFWPFVHIHDIADALLLVYEKAGPSQRYICALEQMDIKDMVLLLKSMFPNYDYVDKTVDVDFRVAFTADKLKNLGWKPRSLEETLVDGLEFLEKAGLLREPCRLPYFYRMNAEE</sequence>
<accession>A0A368Q358</accession>
<proteinExistence type="predicted"/>
<dbReference type="GO" id="GO:0016491">
    <property type="term" value="F:oxidoreductase activity"/>
    <property type="evidence" value="ECO:0007669"/>
    <property type="project" value="UniProtKB-KW"/>
</dbReference>
<dbReference type="PANTHER" id="PTHR10366">
    <property type="entry name" value="NAD DEPENDENT EPIMERASE/DEHYDRATASE"/>
    <property type="match status" value="1"/>
</dbReference>
<dbReference type="CDD" id="cd08958">
    <property type="entry name" value="FR_SDR_e"/>
    <property type="match status" value="1"/>
</dbReference>
<dbReference type="InterPro" id="IPR001509">
    <property type="entry name" value="Epimerase_deHydtase"/>
</dbReference>
<dbReference type="FunFam" id="3.40.50.720:FF:001049">
    <property type="entry name" value="NAD(P)-binding Rossmann-fold superfamily protein"/>
    <property type="match status" value="1"/>
</dbReference>
<protein>
    <recommendedName>
        <fullName evidence="2">NAD-dependent epimerase/dehydratase domain-containing protein</fullName>
    </recommendedName>
</protein>
<dbReference type="OrthoDB" id="643809at2759"/>
<evidence type="ECO:0000313" key="3">
    <source>
        <dbReference type="EMBL" id="RCV12283.1"/>
    </source>
</evidence>
<dbReference type="PANTHER" id="PTHR10366:SF500">
    <property type="entry name" value="OS09G0491852 PROTEIN"/>
    <property type="match status" value="1"/>
</dbReference>
<dbReference type="Gene3D" id="3.40.50.720">
    <property type="entry name" value="NAD(P)-binding Rossmann-like Domain"/>
    <property type="match status" value="1"/>
</dbReference>
<gene>
    <name evidence="3" type="ORF">SETIT_2G256700v2</name>
</gene>
<evidence type="ECO:0000256" key="1">
    <source>
        <dbReference type="ARBA" id="ARBA00023002"/>
    </source>
</evidence>